<evidence type="ECO:0000313" key="3">
    <source>
        <dbReference type="Proteomes" id="UP000000304"/>
    </source>
</evidence>
<dbReference type="HOGENOM" id="CLU_2981305_0_0_1"/>
<name>B4NTV9_DROSI</name>
<dbReference type="EMBL" id="CH983356">
    <property type="protein sequence ID" value="EDX16406.1"/>
    <property type="molecule type" value="Genomic_DNA"/>
</dbReference>
<gene>
    <name evidence="2" type="primary">Dsim\GD24630</name>
    <name evidence="2" type="ORF">Dsim_GD24630</name>
</gene>
<evidence type="ECO:0000256" key="1">
    <source>
        <dbReference type="SAM" id="MobiDB-lite"/>
    </source>
</evidence>
<dbReference type="Proteomes" id="UP000000304">
    <property type="component" value="Unassembled WGS sequence"/>
</dbReference>
<keyword evidence="3" id="KW-1185">Reference proteome</keyword>
<protein>
    <submittedName>
        <fullName evidence="2">GD24630</fullName>
    </submittedName>
</protein>
<reference evidence="2 3" key="1">
    <citation type="journal article" date="2007" name="Nature">
        <title>Evolution of genes and genomes on the Drosophila phylogeny.</title>
        <authorList>
            <consortium name="Drosophila 12 Genomes Consortium"/>
            <person name="Clark A.G."/>
            <person name="Eisen M.B."/>
            <person name="Smith D.R."/>
            <person name="Bergman C.M."/>
            <person name="Oliver B."/>
            <person name="Markow T.A."/>
            <person name="Kaufman T.C."/>
            <person name="Kellis M."/>
            <person name="Gelbart W."/>
            <person name="Iyer V.N."/>
            <person name="Pollard D.A."/>
            <person name="Sackton T.B."/>
            <person name="Larracuente A.M."/>
            <person name="Singh N.D."/>
            <person name="Abad J.P."/>
            <person name="Abt D.N."/>
            <person name="Adryan B."/>
            <person name="Aguade M."/>
            <person name="Akashi H."/>
            <person name="Anderson W.W."/>
            <person name="Aquadro C.F."/>
            <person name="Ardell D.H."/>
            <person name="Arguello R."/>
            <person name="Artieri C.G."/>
            <person name="Barbash D.A."/>
            <person name="Barker D."/>
            <person name="Barsanti P."/>
            <person name="Batterham P."/>
            <person name="Batzoglou S."/>
            <person name="Begun D."/>
            <person name="Bhutkar A."/>
            <person name="Blanco E."/>
            <person name="Bosak S.A."/>
            <person name="Bradley R.K."/>
            <person name="Brand A.D."/>
            <person name="Brent M.R."/>
            <person name="Brooks A.N."/>
            <person name="Brown R.H."/>
            <person name="Butlin R.K."/>
            <person name="Caggese C."/>
            <person name="Calvi B.R."/>
            <person name="Bernardo de Carvalho A."/>
            <person name="Caspi A."/>
            <person name="Castrezana S."/>
            <person name="Celniker S.E."/>
            <person name="Chang J.L."/>
            <person name="Chapple C."/>
            <person name="Chatterji S."/>
            <person name="Chinwalla A."/>
            <person name="Civetta A."/>
            <person name="Clifton S.W."/>
            <person name="Comeron J.M."/>
            <person name="Costello J.C."/>
            <person name="Coyne J.A."/>
            <person name="Daub J."/>
            <person name="David R.G."/>
            <person name="Delcher A.L."/>
            <person name="Delehaunty K."/>
            <person name="Do C.B."/>
            <person name="Ebling H."/>
            <person name="Edwards K."/>
            <person name="Eickbush T."/>
            <person name="Evans J.D."/>
            <person name="Filipski A."/>
            <person name="Findeiss S."/>
            <person name="Freyhult E."/>
            <person name="Fulton L."/>
            <person name="Fulton R."/>
            <person name="Garcia A.C."/>
            <person name="Gardiner A."/>
            <person name="Garfield D.A."/>
            <person name="Garvin B.E."/>
            <person name="Gibson G."/>
            <person name="Gilbert D."/>
            <person name="Gnerre S."/>
            <person name="Godfrey J."/>
            <person name="Good R."/>
            <person name="Gotea V."/>
            <person name="Gravely B."/>
            <person name="Greenberg A.J."/>
            <person name="Griffiths-Jones S."/>
            <person name="Gross S."/>
            <person name="Guigo R."/>
            <person name="Gustafson E.A."/>
            <person name="Haerty W."/>
            <person name="Hahn M.W."/>
            <person name="Halligan D.L."/>
            <person name="Halpern A.L."/>
            <person name="Halter G.M."/>
            <person name="Han M.V."/>
            <person name="Heger A."/>
            <person name="Hillier L."/>
            <person name="Hinrichs A.S."/>
            <person name="Holmes I."/>
            <person name="Hoskins R.A."/>
            <person name="Hubisz M.J."/>
            <person name="Hultmark D."/>
            <person name="Huntley M.A."/>
            <person name="Jaffe D.B."/>
            <person name="Jagadeeshan S."/>
            <person name="Jeck W.R."/>
            <person name="Johnson J."/>
            <person name="Jones C.D."/>
            <person name="Jordan W.C."/>
            <person name="Karpen G.H."/>
            <person name="Kataoka E."/>
            <person name="Keightley P.D."/>
            <person name="Kheradpour P."/>
            <person name="Kirkness E.F."/>
            <person name="Koerich L.B."/>
            <person name="Kristiansen K."/>
            <person name="Kudrna D."/>
            <person name="Kulathinal R.J."/>
            <person name="Kumar S."/>
            <person name="Kwok R."/>
            <person name="Lander E."/>
            <person name="Langley C.H."/>
            <person name="Lapoint R."/>
            <person name="Lazzaro B.P."/>
            <person name="Lee S.J."/>
            <person name="Levesque L."/>
            <person name="Li R."/>
            <person name="Lin C.F."/>
            <person name="Lin M.F."/>
            <person name="Lindblad-Toh K."/>
            <person name="Llopart A."/>
            <person name="Long M."/>
            <person name="Low L."/>
            <person name="Lozovsky E."/>
            <person name="Lu J."/>
            <person name="Luo M."/>
            <person name="Machado C.A."/>
            <person name="Makalowski W."/>
            <person name="Marzo M."/>
            <person name="Matsuda M."/>
            <person name="Matzkin L."/>
            <person name="McAllister B."/>
            <person name="McBride C.S."/>
            <person name="McKernan B."/>
            <person name="McKernan K."/>
            <person name="Mendez-Lago M."/>
            <person name="Minx P."/>
            <person name="Mollenhauer M.U."/>
            <person name="Montooth K."/>
            <person name="Mount S.M."/>
            <person name="Mu X."/>
            <person name="Myers E."/>
            <person name="Negre B."/>
            <person name="Newfeld S."/>
            <person name="Nielsen R."/>
            <person name="Noor M.A."/>
            <person name="O'Grady P."/>
            <person name="Pachter L."/>
            <person name="Papaceit M."/>
            <person name="Parisi M.J."/>
            <person name="Parisi M."/>
            <person name="Parts L."/>
            <person name="Pedersen J.S."/>
            <person name="Pesole G."/>
            <person name="Phillippy A.M."/>
            <person name="Ponting C.P."/>
            <person name="Pop M."/>
            <person name="Porcelli D."/>
            <person name="Powell J.R."/>
            <person name="Prohaska S."/>
            <person name="Pruitt K."/>
            <person name="Puig M."/>
            <person name="Quesneville H."/>
            <person name="Ram K.R."/>
            <person name="Rand D."/>
            <person name="Rasmussen M.D."/>
            <person name="Reed L.K."/>
            <person name="Reenan R."/>
            <person name="Reily A."/>
            <person name="Remington K.A."/>
            <person name="Rieger T.T."/>
            <person name="Ritchie M.G."/>
            <person name="Robin C."/>
            <person name="Rogers Y.H."/>
            <person name="Rohde C."/>
            <person name="Rozas J."/>
            <person name="Rubenfield M.J."/>
            <person name="Ruiz A."/>
            <person name="Russo S."/>
            <person name="Salzberg S.L."/>
            <person name="Sanchez-Gracia A."/>
            <person name="Saranga D.J."/>
            <person name="Sato H."/>
            <person name="Schaeffer S.W."/>
            <person name="Schatz M.C."/>
            <person name="Schlenke T."/>
            <person name="Schwartz R."/>
            <person name="Segarra C."/>
            <person name="Singh R.S."/>
            <person name="Sirot L."/>
            <person name="Sirota M."/>
            <person name="Sisneros N.B."/>
            <person name="Smith C.D."/>
            <person name="Smith T.F."/>
            <person name="Spieth J."/>
            <person name="Stage D.E."/>
            <person name="Stark A."/>
            <person name="Stephan W."/>
            <person name="Strausberg R.L."/>
            <person name="Strempel S."/>
            <person name="Sturgill D."/>
            <person name="Sutton G."/>
            <person name="Sutton G.G."/>
            <person name="Tao W."/>
            <person name="Teichmann S."/>
            <person name="Tobari Y.N."/>
            <person name="Tomimura Y."/>
            <person name="Tsolas J.M."/>
            <person name="Valente V.L."/>
            <person name="Venter E."/>
            <person name="Venter J.C."/>
            <person name="Vicario S."/>
            <person name="Vieira F.G."/>
            <person name="Vilella A.J."/>
            <person name="Villasante A."/>
            <person name="Walenz B."/>
            <person name="Wang J."/>
            <person name="Wasserman M."/>
            <person name="Watts T."/>
            <person name="Wilson D."/>
            <person name="Wilson R.K."/>
            <person name="Wing R.A."/>
            <person name="Wolfner M.F."/>
            <person name="Wong A."/>
            <person name="Wong G.K."/>
            <person name="Wu C.I."/>
            <person name="Wu G."/>
            <person name="Yamamoto D."/>
            <person name="Yang H.P."/>
            <person name="Yang S.P."/>
            <person name="Yorke J.A."/>
            <person name="Yoshida K."/>
            <person name="Zdobnov E."/>
            <person name="Zhang P."/>
            <person name="Zhang Y."/>
            <person name="Zimin A.V."/>
            <person name="Baldwin J."/>
            <person name="Abdouelleil A."/>
            <person name="Abdulkadir J."/>
            <person name="Abebe A."/>
            <person name="Abera B."/>
            <person name="Abreu J."/>
            <person name="Acer S.C."/>
            <person name="Aftuck L."/>
            <person name="Alexander A."/>
            <person name="An P."/>
            <person name="Anderson E."/>
            <person name="Anderson S."/>
            <person name="Arachi H."/>
            <person name="Azer M."/>
            <person name="Bachantsang P."/>
            <person name="Barry A."/>
            <person name="Bayul T."/>
            <person name="Berlin A."/>
            <person name="Bessette D."/>
            <person name="Bloom T."/>
            <person name="Blye J."/>
            <person name="Boguslavskiy L."/>
            <person name="Bonnet C."/>
            <person name="Boukhgalter B."/>
            <person name="Bourzgui I."/>
            <person name="Brown A."/>
            <person name="Cahill P."/>
            <person name="Channer S."/>
            <person name="Cheshatsang Y."/>
            <person name="Chuda L."/>
            <person name="Citroen M."/>
            <person name="Collymore A."/>
            <person name="Cooke P."/>
            <person name="Costello M."/>
            <person name="D'Aco K."/>
            <person name="Daza R."/>
            <person name="De Haan G."/>
            <person name="DeGray S."/>
            <person name="DeMaso C."/>
            <person name="Dhargay N."/>
            <person name="Dooley K."/>
            <person name="Dooley E."/>
            <person name="Doricent M."/>
            <person name="Dorje P."/>
            <person name="Dorjee K."/>
            <person name="Dupes A."/>
            <person name="Elong R."/>
            <person name="Falk J."/>
            <person name="Farina A."/>
            <person name="Faro S."/>
            <person name="Ferguson D."/>
            <person name="Fisher S."/>
            <person name="Foley C.D."/>
            <person name="Franke A."/>
            <person name="Friedrich D."/>
            <person name="Gadbois L."/>
            <person name="Gearin G."/>
            <person name="Gearin C.R."/>
            <person name="Giannoukos G."/>
            <person name="Goode T."/>
            <person name="Graham J."/>
            <person name="Grandbois E."/>
            <person name="Grewal S."/>
            <person name="Gyaltsen K."/>
            <person name="Hafez N."/>
            <person name="Hagos B."/>
            <person name="Hall J."/>
            <person name="Henson C."/>
            <person name="Hollinger A."/>
            <person name="Honan T."/>
            <person name="Huard M.D."/>
            <person name="Hughes L."/>
            <person name="Hurhula B."/>
            <person name="Husby M.E."/>
            <person name="Kamat A."/>
            <person name="Kanga B."/>
            <person name="Kashin S."/>
            <person name="Khazanovich D."/>
            <person name="Kisner P."/>
            <person name="Lance K."/>
            <person name="Lara M."/>
            <person name="Lee W."/>
            <person name="Lennon N."/>
            <person name="Letendre F."/>
            <person name="LeVine R."/>
            <person name="Lipovsky A."/>
            <person name="Liu X."/>
            <person name="Liu J."/>
            <person name="Liu S."/>
            <person name="Lokyitsang T."/>
            <person name="Lokyitsang Y."/>
            <person name="Lubonja R."/>
            <person name="Lui A."/>
            <person name="MacDonald P."/>
            <person name="Magnisalis V."/>
            <person name="Maru K."/>
            <person name="Matthews C."/>
            <person name="McCusker W."/>
            <person name="McDonough S."/>
            <person name="Mehta T."/>
            <person name="Meldrim J."/>
            <person name="Meneus L."/>
            <person name="Mihai O."/>
            <person name="Mihalev A."/>
            <person name="Mihova T."/>
            <person name="Mittelman R."/>
            <person name="Mlenga V."/>
            <person name="Montmayeur A."/>
            <person name="Mulrain L."/>
            <person name="Navidi A."/>
            <person name="Naylor J."/>
            <person name="Negash T."/>
            <person name="Nguyen T."/>
            <person name="Nguyen N."/>
            <person name="Nicol R."/>
            <person name="Norbu C."/>
            <person name="Norbu N."/>
            <person name="Novod N."/>
            <person name="O'Neill B."/>
            <person name="Osman S."/>
            <person name="Markiewicz E."/>
            <person name="Oyono O.L."/>
            <person name="Patti C."/>
            <person name="Phunkhang P."/>
            <person name="Pierre F."/>
            <person name="Priest M."/>
            <person name="Raghuraman S."/>
            <person name="Rege F."/>
            <person name="Reyes R."/>
            <person name="Rise C."/>
            <person name="Rogov P."/>
            <person name="Ross K."/>
            <person name="Ryan E."/>
            <person name="Settipalli S."/>
            <person name="Shea T."/>
            <person name="Sherpa N."/>
            <person name="Shi L."/>
            <person name="Shih D."/>
            <person name="Sparrow T."/>
            <person name="Spaulding J."/>
            <person name="Stalker J."/>
            <person name="Stange-Thomann N."/>
            <person name="Stavropoulos S."/>
            <person name="Stone C."/>
            <person name="Strader C."/>
            <person name="Tesfaye S."/>
            <person name="Thomson T."/>
            <person name="Thoulutsang Y."/>
            <person name="Thoulutsang D."/>
            <person name="Topham K."/>
            <person name="Topping I."/>
            <person name="Tsamla T."/>
            <person name="Vassiliev H."/>
            <person name="Vo A."/>
            <person name="Wangchuk T."/>
            <person name="Wangdi T."/>
            <person name="Weiand M."/>
            <person name="Wilkinson J."/>
            <person name="Wilson A."/>
            <person name="Yadav S."/>
            <person name="Young G."/>
            <person name="Yu Q."/>
            <person name="Zembek L."/>
            <person name="Zhong D."/>
            <person name="Zimmer A."/>
            <person name="Zwirko Z."/>
            <person name="Jaffe D.B."/>
            <person name="Alvarez P."/>
            <person name="Brockman W."/>
            <person name="Butler J."/>
            <person name="Chin C."/>
            <person name="Gnerre S."/>
            <person name="Grabherr M."/>
            <person name="Kleber M."/>
            <person name="Mauceli E."/>
            <person name="MacCallum I."/>
        </authorList>
    </citation>
    <scope>NUCLEOTIDE SEQUENCE [LARGE SCALE GENOMIC DNA]</scope>
    <source>
        <strain evidence="3">white501</strain>
    </source>
</reference>
<dbReference type="AlphaFoldDB" id="B4NTV9"/>
<evidence type="ECO:0000313" key="2">
    <source>
        <dbReference type="EMBL" id="EDX16406.1"/>
    </source>
</evidence>
<feature type="region of interest" description="Disordered" evidence="1">
    <location>
        <begin position="39"/>
        <end position="58"/>
    </location>
</feature>
<accession>B4NTV9</accession>
<proteinExistence type="predicted"/>
<organism evidence="2 3">
    <name type="scientific">Drosophila simulans</name>
    <name type="common">Fruit fly</name>
    <dbReference type="NCBI Taxonomy" id="7240"/>
    <lineage>
        <taxon>Eukaryota</taxon>
        <taxon>Metazoa</taxon>
        <taxon>Ecdysozoa</taxon>
        <taxon>Arthropoda</taxon>
        <taxon>Hexapoda</taxon>
        <taxon>Insecta</taxon>
        <taxon>Pterygota</taxon>
        <taxon>Neoptera</taxon>
        <taxon>Endopterygota</taxon>
        <taxon>Diptera</taxon>
        <taxon>Brachycera</taxon>
        <taxon>Muscomorpha</taxon>
        <taxon>Ephydroidea</taxon>
        <taxon>Drosophilidae</taxon>
        <taxon>Drosophila</taxon>
        <taxon>Sophophora</taxon>
    </lineage>
</organism>
<sequence length="58" mass="6368">MFNPESDRETDVIPCIEHLRTEANSEDEDEDMNLAEAAFQPVDGVEAAESPSQLMADG</sequence>